<dbReference type="EMBL" id="FZOS01000005">
    <property type="protein sequence ID" value="SNS36099.1"/>
    <property type="molecule type" value="Genomic_DNA"/>
</dbReference>
<reference evidence="8" key="1">
    <citation type="submission" date="2017-06" db="EMBL/GenBank/DDBJ databases">
        <authorList>
            <person name="Varghese N."/>
            <person name="Submissions S."/>
        </authorList>
    </citation>
    <scope>NUCLEOTIDE SEQUENCE [LARGE SCALE GENOMIC DNA]</scope>
    <source>
        <strain evidence="8">LNB2</strain>
    </source>
</reference>
<dbReference type="PANTHER" id="PTHR43667">
    <property type="entry name" value="CYCLOPROPANE-FATTY-ACYL-PHOSPHOLIPID SYNTHASE"/>
    <property type="match status" value="1"/>
</dbReference>
<keyword evidence="4" id="KW-0949">S-adenosyl-L-methionine</keyword>
<dbReference type="Proteomes" id="UP000198281">
    <property type="component" value="Unassembled WGS sequence"/>
</dbReference>
<dbReference type="InterPro" id="IPR029063">
    <property type="entry name" value="SAM-dependent_MTases_sf"/>
</dbReference>
<dbReference type="Pfam" id="PF02353">
    <property type="entry name" value="CMAS"/>
    <property type="match status" value="1"/>
</dbReference>
<accession>A0A239DV38</accession>
<dbReference type="CDD" id="cd02440">
    <property type="entry name" value="AdoMet_MTases"/>
    <property type="match status" value="1"/>
</dbReference>
<evidence type="ECO:0000256" key="6">
    <source>
        <dbReference type="PIRSR" id="PIRSR003085-1"/>
    </source>
</evidence>
<evidence type="ECO:0000256" key="3">
    <source>
        <dbReference type="ARBA" id="ARBA00022679"/>
    </source>
</evidence>
<evidence type="ECO:0000256" key="2">
    <source>
        <dbReference type="ARBA" id="ARBA00022603"/>
    </source>
</evidence>
<dbReference type="Gene3D" id="3.40.50.150">
    <property type="entry name" value="Vaccinia Virus protein VP39"/>
    <property type="match status" value="1"/>
</dbReference>
<keyword evidence="8" id="KW-1185">Reference proteome</keyword>
<dbReference type="InterPro" id="IPR050723">
    <property type="entry name" value="CFA/CMAS"/>
</dbReference>
<evidence type="ECO:0000313" key="8">
    <source>
        <dbReference type="Proteomes" id="UP000198281"/>
    </source>
</evidence>
<dbReference type="SUPFAM" id="SSF53335">
    <property type="entry name" value="S-adenosyl-L-methionine-dependent methyltransferases"/>
    <property type="match status" value="1"/>
</dbReference>
<name>A0A239DV38_9SPHN</name>
<evidence type="ECO:0000256" key="5">
    <source>
        <dbReference type="ARBA" id="ARBA00023098"/>
    </source>
</evidence>
<dbReference type="GO" id="GO:0008168">
    <property type="term" value="F:methyltransferase activity"/>
    <property type="evidence" value="ECO:0007669"/>
    <property type="project" value="UniProtKB-KW"/>
</dbReference>
<organism evidence="7 8">
    <name type="scientific">Edaphosphingomonas laterariae</name>
    <dbReference type="NCBI Taxonomy" id="861865"/>
    <lineage>
        <taxon>Bacteria</taxon>
        <taxon>Pseudomonadati</taxon>
        <taxon>Pseudomonadota</taxon>
        <taxon>Alphaproteobacteria</taxon>
        <taxon>Sphingomonadales</taxon>
        <taxon>Rhizorhabdaceae</taxon>
        <taxon>Edaphosphingomonas</taxon>
    </lineage>
</organism>
<dbReference type="GO" id="GO:0008610">
    <property type="term" value="P:lipid biosynthetic process"/>
    <property type="evidence" value="ECO:0007669"/>
    <property type="project" value="InterPro"/>
</dbReference>
<dbReference type="AlphaFoldDB" id="A0A239DV38"/>
<feature type="active site" evidence="6">
    <location>
        <position position="405"/>
    </location>
</feature>
<keyword evidence="2" id="KW-0489">Methyltransferase</keyword>
<evidence type="ECO:0000256" key="4">
    <source>
        <dbReference type="ARBA" id="ARBA00022691"/>
    </source>
</evidence>
<keyword evidence="5" id="KW-0443">Lipid metabolism</keyword>
<proteinExistence type="inferred from homology"/>
<dbReference type="PANTHER" id="PTHR43667:SF2">
    <property type="entry name" value="FATTY ACID C-METHYL TRANSFERASE"/>
    <property type="match status" value="1"/>
</dbReference>
<protein>
    <submittedName>
        <fullName evidence="7">Cyclopropane-fatty-acyl-phospholipid synthase</fullName>
    </submittedName>
</protein>
<dbReference type="OrthoDB" id="9782855at2"/>
<sequence>MNAEQPLRGRHLVTADRGFATGAGVLARVLAPGFRRVLDHIDAGLEHGAIEAVLPDGTRRLLGGHADGPIAIVELHSWRPLVRLMTSGSVGWYRGWAEREWSSPDPVPLFDLFMRNRAALGEAGRARGLSRWLNWVKHALRRNSRSGARRNIEFHYDLGNDFYAAWLDATMSYSSARFAEPISDVEPLELAQDRKIRGLLDRLALKPGDRLLEIGCGWGGLAEVAARDYGVHVTGITLSAEQKAFAEARMAKAGLSDRADFRLTDYRDVADRFDAVASVEMVEAVGEAYWPAYMEAIARVLKPGGRAAIQFIDIDDAIFANYATSADFIQTYIFPGGMLISESRFRAAAEGAGLAWQKLDRFGLHYAETLRRWRLRFDAAVEKGALPAGFDEAFVRLWRYYLMYCEGGFRGGGIDVAQITLVRG</sequence>
<dbReference type="InterPro" id="IPR003333">
    <property type="entry name" value="CMAS"/>
</dbReference>
<keyword evidence="3" id="KW-0808">Transferase</keyword>
<comment type="similarity">
    <text evidence="1">Belongs to the CFA/CMAS family.</text>
</comment>
<gene>
    <name evidence="7" type="ORF">SAMN06295912_10551</name>
</gene>
<evidence type="ECO:0000313" key="7">
    <source>
        <dbReference type="EMBL" id="SNS36099.1"/>
    </source>
</evidence>
<evidence type="ECO:0000256" key="1">
    <source>
        <dbReference type="ARBA" id="ARBA00010815"/>
    </source>
</evidence>
<dbReference type="RefSeq" id="WP_089218784.1">
    <property type="nucleotide sequence ID" value="NZ_FZOS01000005.1"/>
</dbReference>
<dbReference type="GO" id="GO:0032259">
    <property type="term" value="P:methylation"/>
    <property type="evidence" value="ECO:0007669"/>
    <property type="project" value="UniProtKB-KW"/>
</dbReference>
<dbReference type="PIRSF" id="PIRSF003085">
    <property type="entry name" value="CMAS"/>
    <property type="match status" value="1"/>
</dbReference>